<evidence type="ECO:0000313" key="1">
    <source>
        <dbReference type="EMBL" id="RXK61585.1"/>
    </source>
</evidence>
<accession>A0A4Q1CLK8</accession>
<dbReference type="Pfam" id="PF12771">
    <property type="entry name" value="SusD-like_2"/>
    <property type="match status" value="1"/>
</dbReference>
<dbReference type="EMBL" id="SDHW01000001">
    <property type="protein sequence ID" value="RXK61585.1"/>
    <property type="molecule type" value="Genomic_DNA"/>
</dbReference>
<dbReference type="Gene3D" id="1.25.40.390">
    <property type="match status" value="1"/>
</dbReference>
<dbReference type="Proteomes" id="UP000290204">
    <property type="component" value="Unassembled WGS sequence"/>
</dbReference>
<proteinExistence type="predicted"/>
<dbReference type="InterPro" id="IPR011990">
    <property type="entry name" value="TPR-like_helical_dom_sf"/>
</dbReference>
<keyword evidence="2" id="KW-1185">Reference proteome</keyword>
<dbReference type="RefSeq" id="WP_129128958.1">
    <property type="nucleotide sequence ID" value="NZ_SDHW01000001.1"/>
</dbReference>
<dbReference type="SUPFAM" id="SSF48452">
    <property type="entry name" value="TPR-like"/>
    <property type="match status" value="1"/>
</dbReference>
<evidence type="ECO:0000313" key="2">
    <source>
        <dbReference type="Proteomes" id="UP000290204"/>
    </source>
</evidence>
<dbReference type="OrthoDB" id="9766256at2"/>
<reference evidence="1 2" key="1">
    <citation type="submission" date="2019-01" db="EMBL/GenBank/DDBJ databases">
        <title>Lacibacter sp. strain TTM-7.</title>
        <authorList>
            <person name="Chen W.-M."/>
        </authorList>
    </citation>
    <scope>NUCLEOTIDE SEQUENCE [LARGE SCALE GENOMIC DNA]</scope>
    <source>
        <strain evidence="1 2">TTM-7</strain>
    </source>
</reference>
<name>A0A4Q1CLK8_9BACT</name>
<gene>
    <name evidence="1" type="ORF">ESA94_00780</name>
</gene>
<protein>
    <submittedName>
        <fullName evidence="1">SusD/RagB family nutrient-binding outer membrane lipoprotein</fullName>
    </submittedName>
</protein>
<dbReference type="AlphaFoldDB" id="A0A4Q1CLK8"/>
<organism evidence="1 2">
    <name type="scientific">Lacibacter luteus</name>
    <dbReference type="NCBI Taxonomy" id="2508719"/>
    <lineage>
        <taxon>Bacteria</taxon>
        <taxon>Pseudomonadati</taxon>
        <taxon>Bacteroidota</taxon>
        <taxon>Chitinophagia</taxon>
        <taxon>Chitinophagales</taxon>
        <taxon>Chitinophagaceae</taxon>
        <taxon>Lacibacter</taxon>
    </lineage>
</organism>
<sequence length="531" mass="57251">MLKIFKQLILIICSGCLLTACDKDFEKINTNPYAVTSIDPALLLAGAQRTHIGTWNAEHIIVQQFIVPYNTGANQGFSFNVDIDGNSNPKWDQSYSAVNNGNAPPVKNLTQALTLLSANTTRINLKSMIRIWKAQVFMGLVDDYGDVPYSEAGKAVIDAKFFPKYDDDAAIYEDLYKEIKESTAAISTTGEYISADLFYGANAQASTKTSTVADQATKWKKLGNSLLLRLGMRYSKLDPAKAATIVAEAFAGGVMTSNADNAFVKNDGTAFSQADNAALRNFSQFNYAAEPFVNQLKLTNDPRGKFLIAQYPDPGAIANNLTPDMVLANQYGVPIGVTSDQILATGSPYRGARGSGLNYSQFNVNIVAAPGVPEFWVTYAQTSLLLAEAAKRGWIPGGDAQAKIYYDNAIAADMASYSLYTGTTPISGAEVLAYTNDPGVAYTPADALKLINTQYWIINIRNGTEAFANFRRSGFPALTPNPVAGALGSVGFARRLSYPDLEASSNTAHYNNGAAAIGGDKLTSRVFWDKL</sequence>
<keyword evidence="1" id="KW-0449">Lipoprotein</keyword>
<dbReference type="InterPro" id="IPR041662">
    <property type="entry name" value="SusD-like_2"/>
</dbReference>
<dbReference type="PROSITE" id="PS51257">
    <property type="entry name" value="PROKAR_LIPOPROTEIN"/>
    <property type="match status" value="1"/>
</dbReference>
<comment type="caution">
    <text evidence="1">The sequence shown here is derived from an EMBL/GenBank/DDBJ whole genome shotgun (WGS) entry which is preliminary data.</text>
</comment>